<accession>A0A367KQN7</accession>
<dbReference type="InterPro" id="IPR015943">
    <property type="entry name" value="WD40/YVTN_repeat-like_dom_sf"/>
</dbReference>
<organism evidence="4 5">
    <name type="scientific">Rhizopus stolonifer</name>
    <name type="common">Rhizopus nigricans</name>
    <dbReference type="NCBI Taxonomy" id="4846"/>
    <lineage>
        <taxon>Eukaryota</taxon>
        <taxon>Fungi</taxon>
        <taxon>Fungi incertae sedis</taxon>
        <taxon>Mucoromycota</taxon>
        <taxon>Mucoromycotina</taxon>
        <taxon>Mucoromycetes</taxon>
        <taxon>Mucorales</taxon>
        <taxon>Mucorineae</taxon>
        <taxon>Rhizopodaceae</taxon>
        <taxon>Rhizopus</taxon>
    </lineage>
</organism>
<evidence type="ECO:0000256" key="2">
    <source>
        <dbReference type="ARBA" id="ARBA00023163"/>
    </source>
</evidence>
<reference evidence="4 5" key="1">
    <citation type="journal article" date="2018" name="G3 (Bethesda)">
        <title>Phylogenetic and Phylogenomic Definition of Rhizopus Species.</title>
        <authorList>
            <person name="Gryganskyi A.P."/>
            <person name="Golan J."/>
            <person name="Dolatabadi S."/>
            <person name="Mondo S."/>
            <person name="Robb S."/>
            <person name="Idnurm A."/>
            <person name="Muszewska A."/>
            <person name="Steczkiewicz K."/>
            <person name="Masonjones S."/>
            <person name="Liao H.L."/>
            <person name="Gajdeczka M.T."/>
            <person name="Anike F."/>
            <person name="Vuek A."/>
            <person name="Anishchenko I.M."/>
            <person name="Voigt K."/>
            <person name="de Hoog G.S."/>
            <person name="Smith M.E."/>
            <person name="Heitman J."/>
            <person name="Vilgalys R."/>
            <person name="Stajich J.E."/>
        </authorList>
    </citation>
    <scope>NUCLEOTIDE SEQUENCE [LARGE SCALE GENOMIC DNA]</scope>
    <source>
        <strain evidence="4 5">LSU 92-RS-03</strain>
    </source>
</reference>
<keyword evidence="3" id="KW-0539">Nucleus</keyword>
<dbReference type="Proteomes" id="UP000253551">
    <property type="component" value="Unassembled WGS sequence"/>
</dbReference>
<proteinExistence type="predicted"/>
<sequence>MATKKKRSENNTHPIPKAEIALEYEGPSFEYLLDTKEIYEQVIYKEVHANMEEWECVKESEASRYLPSRTEAVKVKIGIAKTELVELPLFGFVKMEDHFKYKKGFLLNTGGNTWGLDFVPKPASQESDPFTQYLAVSGYKGASEEHMSLDEVQPTGTYHNCIQIWKMKLSAKQTQEDPIMDICILHDFGVIYDLKWCPYGAYEEESEQGLPKLGILAVACGDSTIRTFIVPHPDAIRSSLNVDTKTLYLRVKKCRATLVNKFSTALSIDWGNHQKLASTGTGGDVTLWDMQSALTRPSEVYGQFLIYSSMILDSPGKMICWHGKSKAELLLVSGLDGQVRVVDTNDPGVPFTMSRSRGPVCSVVWPGHAYMFLSAGSEDMLRATSASKSAANCHIKYSEIPGFVWGLGGSEHHGHISVANATGWNITTNAYQQKKKAVSLAMYTVFKLCYHEPTKTYTYVDGIGAKDTKYFTKVPRYELFSTPEVALQKTVWNPNKLTSGFLATAGSAGLCRVEFEGRGPSWQ</sequence>
<evidence type="ECO:0000256" key="1">
    <source>
        <dbReference type="ARBA" id="ARBA00004123"/>
    </source>
</evidence>
<evidence type="ECO:0000313" key="5">
    <source>
        <dbReference type="Proteomes" id="UP000253551"/>
    </source>
</evidence>
<dbReference type="GO" id="GO:0006383">
    <property type="term" value="P:transcription by RNA polymerase III"/>
    <property type="evidence" value="ECO:0007669"/>
    <property type="project" value="TreeGrafter"/>
</dbReference>
<dbReference type="GO" id="GO:0005634">
    <property type="term" value="C:nucleus"/>
    <property type="evidence" value="ECO:0007669"/>
    <property type="project" value="UniProtKB-SubCell"/>
</dbReference>
<dbReference type="AlphaFoldDB" id="A0A367KQN7"/>
<dbReference type="EMBL" id="PJQM01000662">
    <property type="protein sequence ID" value="RCI04506.1"/>
    <property type="molecule type" value="Genomic_DNA"/>
</dbReference>
<dbReference type="InterPro" id="IPR001680">
    <property type="entry name" value="WD40_rpt"/>
</dbReference>
<dbReference type="InterPro" id="IPR036322">
    <property type="entry name" value="WD40_repeat_dom_sf"/>
</dbReference>
<dbReference type="SMART" id="SM00320">
    <property type="entry name" value="WD40"/>
    <property type="match status" value="4"/>
</dbReference>
<dbReference type="GO" id="GO:0000127">
    <property type="term" value="C:transcription factor TFIIIC complex"/>
    <property type="evidence" value="ECO:0007669"/>
    <property type="project" value="TreeGrafter"/>
</dbReference>
<keyword evidence="2" id="KW-0804">Transcription</keyword>
<dbReference type="PANTHER" id="PTHR15052">
    <property type="entry name" value="RNA POLYMERASE III TRANSCRIPTION INITIATION FACTOR COMPLEX SUBUNIT"/>
    <property type="match status" value="1"/>
</dbReference>
<name>A0A367KQN7_RHIST</name>
<evidence type="ECO:0000313" key="4">
    <source>
        <dbReference type="EMBL" id="RCI04506.1"/>
    </source>
</evidence>
<keyword evidence="5" id="KW-1185">Reference proteome</keyword>
<comment type="subcellular location">
    <subcellularLocation>
        <location evidence="1">Nucleus</location>
    </subcellularLocation>
</comment>
<gene>
    <name evidence="4" type="ORF">CU098_006843</name>
</gene>
<dbReference type="OrthoDB" id="4703at2759"/>
<comment type="caution">
    <text evidence="4">The sequence shown here is derived from an EMBL/GenBank/DDBJ whole genome shotgun (WGS) entry which is preliminary data.</text>
</comment>
<dbReference type="STRING" id="4846.A0A367KQN7"/>
<dbReference type="PANTHER" id="PTHR15052:SF2">
    <property type="entry name" value="GENERAL TRANSCRIPTION FACTOR 3C POLYPEPTIDE 2"/>
    <property type="match status" value="1"/>
</dbReference>
<dbReference type="InterPro" id="IPR052416">
    <property type="entry name" value="GTF3C_component"/>
</dbReference>
<dbReference type="SUPFAM" id="SSF50978">
    <property type="entry name" value="WD40 repeat-like"/>
    <property type="match status" value="1"/>
</dbReference>
<protein>
    <submittedName>
        <fullName evidence="4">Uncharacterized protein</fullName>
    </submittedName>
</protein>
<dbReference type="Gene3D" id="2.130.10.10">
    <property type="entry name" value="YVTN repeat-like/Quinoprotein amine dehydrogenase"/>
    <property type="match status" value="2"/>
</dbReference>
<evidence type="ECO:0000256" key="3">
    <source>
        <dbReference type="ARBA" id="ARBA00023242"/>
    </source>
</evidence>